<dbReference type="Pfam" id="PF22461">
    <property type="entry name" value="SLBB_2"/>
    <property type="match status" value="1"/>
</dbReference>
<evidence type="ECO:0000256" key="10">
    <source>
        <dbReference type="ARBA" id="ARBA00023114"/>
    </source>
</evidence>
<keyword evidence="10" id="KW-0626">Porin</keyword>
<evidence type="ECO:0000259" key="16">
    <source>
        <dbReference type="Pfam" id="PF02563"/>
    </source>
</evidence>
<evidence type="ECO:0000256" key="2">
    <source>
        <dbReference type="ARBA" id="ARBA00009450"/>
    </source>
</evidence>
<dbReference type="Pfam" id="PF02563">
    <property type="entry name" value="Poly_export"/>
    <property type="match status" value="1"/>
</dbReference>
<dbReference type="InterPro" id="IPR003715">
    <property type="entry name" value="Poly_export_N"/>
</dbReference>
<evidence type="ECO:0000256" key="7">
    <source>
        <dbReference type="ARBA" id="ARBA00022729"/>
    </source>
</evidence>
<evidence type="ECO:0000256" key="6">
    <source>
        <dbReference type="ARBA" id="ARBA00022692"/>
    </source>
</evidence>
<evidence type="ECO:0000256" key="13">
    <source>
        <dbReference type="ARBA" id="ARBA00023237"/>
    </source>
</evidence>
<dbReference type="Gene3D" id="3.10.560.10">
    <property type="entry name" value="Outer membrane lipoprotein wza domain like"/>
    <property type="match status" value="1"/>
</dbReference>
<feature type="domain" description="SLBB" evidence="17">
    <location>
        <begin position="134"/>
        <end position="215"/>
    </location>
</feature>
<dbReference type="InterPro" id="IPR049712">
    <property type="entry name" value="Poly_export"/>
</dbReference>
<protein>
    <submittedName>
        <fullName evidence="18">Polysaccharide export outer membrane protein</fullName>
    </submittedName>
</protein>
<keyword evidence="8" id="KW-0625">Polysaccharide transport</keyword>
<dbReference type="GO" id="GO:0015288">
    <property type="term" value="F:porin activity"/>
    <property type="evidence" value="ECO:0007669"/>
    <property type="project" value="UniProtKB-KW"/>
</dbReference>
<evidence type="ECO:0000256" key="8">
    <source>
        <dbReference type="ARBA" id="ARBA00023047"/>
    </source>
</evidence>
<feature type="domain" description="Polysaccharide export protein N-terminal" evidence="16">
    <location>
        <begin position="50"/>
        <end position="131"/>
    </location>
</feature>
<keyword evidence="5" id="KW-0762">Sugar transport</keyword>
<accession>A0A1W1CB58</accession>
<gene>
    <name evidence="18" type="ORF">MNB_SV-14-653</name>
</gene>
<evidence type="ECO:0000256" key="12">
    <source>
        <dbReference type="ARBA" id="ARBA00023139"/>
    </source>
</evidence>
<keyword evidence="7" id="KW-0732">Signal</keyword>
<name>A0A1W1CB58_9ZZZZ</name>
<keyword evidence="11" id="KW-0472">Membrane</keyword>
<keyword evidence="15" id="KW-0175">Coiled coil</keyword>
<evidence type="ECO:0000256" key="1">
    <source>
        <dbReference type="ARBA" id="ARBA00004571"/>
    </source>
</evidence>
<dbReference type="GO" id="GO:0006811">
    <property type="term" value="P:monoatomic ion transport"/>
    <property type="evidence" value="ECO:0007669"/>
    <property type="project" value="UniProtKB-KW"/>
</dbReference>
<comment type="similarity">
    <text evidence="2">Belongs to the BexD/CtrA/VexA family.</text>
</comment>
<keyword evidence="6" id="KW-0812">Transmembrane</keyword>
<evidence type="ECO:0000256" key="4">
    <source>
        <dbReference type="ARBA" id="ARBA00022452"/>
    </source>
</evidence>
<dbReference type="Gene3D" id="3.30.1950.10">
    <property type="entry name" value="wza like domain"/>
    <property type="match status" value="1"/>
</dbReference>
<keyword evidence="14" id="KW-0449">Lipoprotein</keyword>
<evidence type="ECO:0000256" key="9">
    <source>
        <dbReference type="ARBA" id="ARBA00023065"/>
    </source>
</evidence>
<sequence length="252" mass="28486">MVGFTACTTKENFVLFNQTKQLQKAQTEKEKQEQEEAQRATLEQLKDVEFEYKIQPHDRISLIVYKHPDLSTSTINNQQQERGILVNSKGDIRLPLVRSVHIEGLTQTQAEDAIENALSVYIKKPDVQVEVLNKRAYIIGEVKRPGEVKLINEQMTLLELIAKAGDLTDTANRQSILIIRGGDDSKVKTEVVNLTDINSLKTANLMIKPNDIVYVTPNNMKAFNTGVKEIDPIFNLISHVLTPFVNIKFLSN</sequence>
<dbReference type="GO" id="GO:0046930">
    <property type="term" value="C:pore complex"/>
    <property type="evidence" value="ECO:0007669"/>
    <property type="project" value="UniProtKB-KW"/>
</dbReference>
<proteinExistence type="inferred from homology"/>
<keyword evidence="3" id="KW-0813">Transport</keyword>
<feature type="coiled-coil region" evidence="15">
    <location>
        <begin position="15"/>
        <end position="48"/>
    </location>
</feature>
<evidence type="ECO:0000256" key="15">
    <source>
        <dbReference type="SAM" id="Coils"/>
    </source>
</evidence>
<evidence type="ECO:0000256" key="11">
    <source>
        <dbReference type="ARBA" id="ARBA00023136"/>
    </source>
</evidence>
<dbReference type="PANTHER" id="PTHR33619">
    <property type="entry name" value="POLYSACCHARIDE EXPORT PROTEIN GFCE-RELATED"/>
    <property type="match status" value="1"/>
</dbReference>
<dbReference type="PANTHER" id="PTHR33619:SF3">
    <property type="entry name" value="POLYSACCHARIDE EXPORT PROTEIN GFCE-RELATED"/>
    <property type="match status" value="1"/>
</dbReference>
<dbReference type="InterPro" id="IPR054765">
    <property type="entry name" value="SLBB_dom"/>
</dbReference>
<keyword evidence="9" id="KW-0406">Ion transport</keyword>
<evidence type="ECO:0000256" key="5">
    <source>
        <dbReference type="ARBA" id="ARBA00022597"/>
    </source>
</evidence>
<reference evidence="18" key="1">
    <citation type="submission" date="2016-10" db="EMBL/GenBank/DDBJ databases">
        <authorList>
            <person name="de Groot N.N."/>
        </authorList>
    </citation>
    <scope>NUCLEOTIDE SEQUENCE</scope>
</reference>
<evidence type="ECO:0000313" key="18">
    <source>
        <dbReference type="EMBL" id="SFV62999.1"/>
    </source>
</evidence>
<organism evidence="18">
    <name type="scientific">hydrothermal vent metagenome</name>
    <dbReference type="NCBI Taxonomy" id="652676"/>
    <lineage>
        <taxon>unclassified sequences</taxon>
        <taxon>metagenomes</taxon>
        <taxon>ecological metagenomes</taxon>
    </lineage>
</organism>
<keyword evidence="13" id="KW-0998">Cell outer membrane</keyword>
<dbReference type="AlphaFoldDB" id="A0A1W1CB58"/>
<dbReference type="EMBL" id="FPHN01000150">
    <property type="protein sequence ID" value="SFV62999.1"/>
    <property type="molecule type" value="Genomic_DNA"/>
</dbReference>
<dbReference type="GO" id="GO:0015159">
    <property type="term" value="F:polysaccharide transmembrane transporter activity"/>
    <property type="evidence" value="ECO:0007669"/>
    <property type="project" value="InterPro"/>
</dbReference>
<evidence type="ECO:0000259" key="17">
    <source>
        <dbReference type="Pfam" id="PF22461"/>
    </source>
</evidence>
<keyword evidence="4" id="KW-1134">Transmembrane beta strand</keyword>
<comment type="subcellular location">
    <subcellularLocation>
        <location evidence="1">Cell outer membrane</location>
        <topology evidence="1">Multi-pass membrane protein</topology>
    </subcellularLocation>
</comment>
<keyword evidence="12" id="KW-0564">Palmitate</keyword>
<evidence type="ECO:0000256" key="3">
    <source>
        <dbReference type="ARBA" id="ARBA00022448"/>
    </source>
</evidence>
<evidence type="ECO:0000256" key="14">
    <source>
        <dbReference type="ARBA" id="ARBA00023288"/>
    </source>
</evidence>
<dbReference type="GO" id="GO:0009279">
    <property type="term" value="C:cell outer membrane"/>
    <property type="evidence" value="ECO:0007669"/>
    <property type="project" value="UniProtKB-SubCell"/>
</dbReference>